<dbReference type="Gene3D" id="2.60.120.1200">
    <property type="match status" value="1"/>
</dbReference>
<reference evidence="4 5" key="1">
    <citation type="submission" date="2019-07" db="EMBL/GenBank/DDBJ databases">
        <title>The draft genome sequence of Aquimarina algiphila M91.</title>
        <authorList>
            <person name="Meng X."/>
        </authorList>
    </citation>
    <scope>NUCLEOTIDE SEQUENCE [LARGE SCALE GENOMIC DNA]</scope>
    <source>
        <strain evidence="4 5">M91</strain>
    </source>
</reference>
<dbReference type="Pfam" id="PF18206">
    <property type="entry name" value="Porphyrn_cat_1"/>
    <property type="match status" value="1"/>
</dbReference>
<sequence length="608" mass="69100">MNIKIKIISISLLISITSFSQNAKVSIDFTTQKYIGSESELKREKYFNIHSSFSNWGLAFEADYLFDQLDIKFGRTFGGPAPFRKSKTEIPSPSVAKTNGANTVKHWKNAPLFNKYKTNDLIITDHPRSAFQLNTDYDKIAAYNVEYIKNAFPVMPKYYEVMNEPFVHAKDYVKTWAETGGVILEMSKLHKVVADKIHAEIPDIMVGGYSSAWPEVDRKDFDHWNTRMKLFMDTAGESMKFFATHLYDGRNVAGDFNYRSGSNSEAILDLIESYSYKKWGVVKPHLISEYGYTSKGLLGKPYSPELSGTCLTSYNNILMSLLDKPDRLLKSIPFIVGDGNWFYQDKKNNPDGHPYPWVILRKNKDGVKKFTDLKKFYELWKNVSGKRIDITSNNPDIQVNAFLKPEKAYVALNNLHDKEQSIALDFLNKSADHIKNITLRRLYTNTSGIPKLIYFTDLSVMKNIDLKPGETVILECDIDTIQFSNSIIENNSYSKTYLQKIEANKTISFDIDNVETAKKGRAFIKMGIGRAHELSKSPKITINGHIAKIPSNWAGYDQASRDQFFGVINIPIDIEYTSSGTNKIEVTFPDTGGHVSSVILNVERMSKN</sequence>
<keyword evidence="1" id="KW-0732">Signal</keyword>
<evidence type="ECO:0000256" key="1">
    <source>
        <dbReference type="SAM" id="SignalP"/>
    </source>
</evidence>
<dbReference type="InterPro" id="IPR040527">
    <property type="entry name" value="Beta-sand_Porphyrn"/>
</dbReference>
<feature type="domain" description="Beta-porphyranase A C-terminal" evidence="2">
    <location>
        <begin position="509"/>
        <end position="602"/>
    </location>
</feature>
<dbReference type="SUPFAM" id="SSF51445">
    <property type="entry name" value="(Trans)glycosidases"/>
    <property type="match status" value="1"/>
</dbReference>
<feature type="domain" description="Porphyranase beta-sandwich" evidence="3">
    <location>
        <begin position="396"/>
        <end position="499"/>
    </location>
</feature>
<dbReference type="Gene3D" id="3.20.20.80">
    <property type="entry name" value="Glycosidases"/>
    <property type="match status" value="1"/>
</dbReference>
<evidence type="ECO:0000259" key="3">
    <source>
        <dbReference type="Pfam" id="PF18206"/>
    </source>
</evidence>
<dbReference type="InterPro" id="IPR017853">
    <property type="entry name" value="GH"/>
</dbReference>
<feature type="chain" id="PRO_5022171022" evidence="1">
    <location>
        <begin position="24"/>
        <end position="608"/>
    </location>
</feature>
<organism evidence="4 5">
    <name type="scientific">Aquimarina algiphila</name>
    <dbReference type="NCBI Taxonomy" id="2047982"/>
    <lineage>
        <taxon>Bacteria</taxon>
        <taxon>Pseudomonadati</taxon>
        <taxon>Bacteroidota</taxon>
        <taxon>Flavobacteriia</taxon>
        <taxon>Flavobacteriales</taxon>
        <taxon>Flavobacteriaceae</taxon>
        <taxon>Aquimarina</taxon>
    </lineage>
</organism>
<dbReference type="Proteomes" id="UP000318833">
    <property type="component" value="Unassembled WGS sequence"/>
</dbReference>
<name>A0A554VQI8_9FLAO</name>
<dbReference type="InterPro" id="IPR013780">
    <property type="entry name" value="Glyco_hydro_b"/>
</dbReference>
<dbReference type="AlphaFoldDB" id="A0A554VQI8"/>
<evidence type="ECO:0000313" key="4">
    <source>
        <dbReference type="EMBL" id="TSE10785.1"/>
    </source>
</evidence>
<comment type="caution">
    <text evidence="4">The sequence shown here is derived from an EMBL/GenBank/DDBJ whole genome shotgun (WGS) entry which is preliminary data.</text>
</comment>
<dbReference type="OrthoDB" id="974840at2"/>
<proteinExistence type="predicted"/>
<feature type="signal peptide" evidence="1">
    <location>
        <begin position="1"/>
        <end position="23"/>
    </location>
</feature>
<dbReference type="Gene3D" id="2.60.40.1180">
    <property type="entry name" value="Golgi alpha-mannosidase II"/>
    <property type="match status" value="1"/>
</dbReference>
<gene>
    <name evidence="4" type="ORF">FOF46_02785</name>
</gene>
<evidence type="ECO:0000313" key="5">
    <source>
        <dbReference type="Proteomes" id="UP000318833"/>
    </source>
</evidence>
<dbReference type="EMBL" id="VLNR01000004">
    <property type="protein sequence ID" value="TSE10785.1"/>
    <property type="molecule type" value="Genomic_DNA"/>
</dbReference>
<dbReference type="RefSeq" id="WP_143915382.1">
    <property type="nucleotide sequence ID" value="NZ_CANMIK010000005.1"/>
</dbReference>
<keyword evidence="5" id="KW-1185">Reference proteome</keyword>
<evidence type="ECO:0000259" key="2">
    <source>
        <dbReference type="Pfam" id="PF18040"/>
    </source>
</evidence>
<dbReference type="Pfam" id="PF18040">
    <property type="entry name" value="BPA_C"/>
    <property type="match status" value="1"/>
</dbReference>
<dbReference type="CDD" id="cd21510">
    <property type="entry name" value="agarase_cat"/>
    <property type="match status" value="1"/>
</dbReference>
<dbReference type="InterPro" id="IPR041224">
    <property type="entry name" value="BPA_C"/>
</dbReference>
<accession>A0A554VQI8</accession>
<protein>
    <submittedName>
        <fullName evidence="4">Beta-agarase</fullName>
    </submittedName>
</protein>